<dbReference type="Gene3D" id="3.40.50.720">
    <property type="entry name" value="NAD(P)-binding Rossmann-like Domain"/>
    <property type="match status" value="1"/>
</dbReference>
<dbReference type="InterPro" id="IPR045312">
    <property type="entry name" value="PCBER-like"/>
</dbReference>
<dbReference type="PANTHER" id="PTHR43349:SF89">
    <property type="entry name" value="LEUCANTHOCYANIDIN REDUCTASE"/>
    <property type="match status" value="1"/>
</dbReference>
<gene>
    <name evidence="4" type="primary">LAR</name>
</gene>
<name>A0A097P5Y9_NARTA</name>
<dbReference type="PANTHER" id="PTHR43349">
    <property type="entry name" value="PINORESINOL REDUCTASE-RELATED"/>
    <property type="match status" value="1"/>
</dbReference>
<reference evidence="4" key="1">
    <citation type="submission" date="2014-05" db="EMBL/GenBank/DDBJ databases">
        <authorList>
            <person name="Luo P."/>
            <person name="Zeng L."/>
        </authorList>
    </citation>
    <scope>NUCLEOTIDE SEQUENCE</scope>
</reference>
<evidence type="ECO:0000313" key="4">
    <source>
        <dbReference type="EMBL" id="AIU39029.1"/>
    </source>
</evidence>
<evidence type="ECO:0000256" key="1">
    <source>
        <dbReference type="ARBA" id="ARBA00022857"/>
    </source>
</evidence>
<keyword evidence="2" id="KW-0560">Oxidoreductase</keyword>
<dbReference type="Pfam" id="PF05368">
    <property type="entry name" value="NmrA"/>
    <property type="match status" value="1"/>
</dbReference>
<dbReference type="EMBL" id="KJ879941">
    <property type="protein sequence ID" value="AIU39029.1"/>
    <property type="molecule type" value="mRNA"/>
</dbReference>
<keyword evidence="1" id="KW-0521">NADP</keyword>
<accession>A0A097P5Y9</accession>
<feature type="domain" description="NmrA-like" evidence="3">
    <location>
        <begin position="8"/>
        <end position="308"/>
    </location>
</feature>
<dbReference type="AlphaFoldDB" id="A0A097P5Y9"/>
<dbReference type="InterPro" id="IPR008030">
    <property type="entry name" value="NmrA-like"/>
</dbReference>
<evidence type="ECO:0000256" key="2">
    <source>
        <dbReference type="ARBA" id="ARBA00023002"/>
    </source>
</evidence>
<protein>
    <submittedName>
        <fullName evidence="4">Leucoanthocyanidin reductase</fullName>
    </submittedName>
</protein>
<organism evidence="4">
    <name type="scientific">Narcissus tazetta subsp. chinensis</name>
    <dbReference type="NCBI Taxonomy" id="391288"/>
    <lineage>
        <taxon>Eukaryota</taxon>
        <taxon>Viridiplantae</taxon>
        <taxon>Streptophyta</taxon>
        <taxon>Embryophyta</taxon>
        <taxon>Tracheophyta</taxon>
        <taxon>Spermatophyta</taxon>
        <taxon>Magnoliopsida</taxon>
        <taxon>Liliopsida</taxon>
        <taxon>Asparagales</taxon>
        <taxon>Amaryllidaceae</taxon>
        <taxon>Amaryllidoideae</taxon>
        <taxon>Narcissus</taxon>
    </lineage>
</organism>
<dbReference type="SUPFAM" id="SSF51735">
    <property type="entry name" value="NAD(P)-binding Rossmann-fold domains"/>
    <property type="match status" value="1"/>
</dbReference>
<evidence type="ECO:0000259" key="3">
    <source>
        <dbReference type="Pfam" id="PF05368"/>
    </source>
</evidence>
<dbReference type="CDD" id="cd05259">
    <property type="entry name" value="PCBER_SDR_a"/>
    <property type="match status" value="1"/>
</dbReference>
<dbReference type="InterPro" id="IPR050608">
    <property type="entry name" value="NmrA-type/Isoflavone_red_sf"/>
</dbReference>
<dbReference type="GO" id="GO:0016491">
    <property type="term" value="F:oxidoreductase activity"/>
    <property type="evidence" value="ECO:0007669"/>
    <property type="project" value="UniProtKB-KW"/>
</dbReference>
<dbReference type="Gene3D" id="3.90.25.10">
    <property type="entry name" value="UDP-galactose 4-epimerase, domain 1"/>
    <property type="match status" value="1"/>
</dbReference>
<sequence length="323" mass="35843">MSKVDGNSDKVLIIGATGCIGEFIAESSLENGKTTYLLVRPGSSASPSKDAILKKFTSKGAIIIEGEATDKDLVEKKIREYQIDVVISAIAGHALLEQLSLVEAIKAAGNVKRFLPSEFGHDVDKSNPEEPAQSFYNIKRKVRRATEDAGIPYTYICCNSIAGWPYFDNIHPCNVCPPLEQFQIYGDGNQEAYFVAGVDIGKFTIKACFDPRTINKHVHFRPACNKFSLNKMAALWESKIGRTLPRVTITEQDLLTMAKEYSFPSCVVAALTHDVFIQGCQVNFFIDGVKDLEIGSLYPDSSYKTLDECFNEYAEDLRIKESH</sequence>
<dbReference type="InterPro" id="IPR036291">
    <property type="entry name" value="NAD(P)-bd_dom_sf"/>
</dbReference>
<proteinExistence type="evidence at transcript level"/>